<evidence type="ECO:0008006" key="3">
    <source>
        <dbReference type="Google" id="ProtNLM"/>
    </source>
</evidence>
<dbReference type="RefSeq" id="WP_015862661.1">
    <property type="nucleotide sequence ID" value="NC_012796.1"/>
</dbReference>
<dbReference type="InterPro" id="IPR014985">
    <property type="entry name" value="WbqC"/>
</dbReference>
<dbReference type="STRING" id="573370.DMR_40380"/>
<protein>
    <recommendedName>
        <fullName evidence="3">WbqC-like protein</fullName>
    </recommendedName>
</protein>
<name>C4XP28_SOLM1</name>
<keyword evidence="2" id="KW-1185">Reference proteome</keyword>
<dbReference type="Pfam" id="PF08889">
    <property type="entry name" value="WbqC"/>
    <property type="match status" value="1"/>
</dbReference>
<evidence type="ECO:0000313" key="1">
    <source>
        <dbReference type="EMBL" id="BAH77529.1"/>
    </source>
</evidence>
<sequence>MIVTIHQPDFLPWLGFFDRWQASGLLVFLDDVQFLRRGWHHRDRIKTAAGPAWLTVPVKNKGRYLQTIREVELEDGPWRRKHLAMIRAAYAKAPGFGQVFPLLEAVYAKRHSRLVDLNLELLALAARLLGIATPTTLASDHDLPGREGPDCTGTLRLVRLCQIYGARGYLTGSGSRGYLDEALFLQHGIRVEWQEFVHPVHPQLHGGFAANLSVLDWLMLRPAQSPFMPVPPRDAA</sequence>
<gene>
    <name evidence="1" type="ordered locus">DMR_40380</name>
</gene>
<dbReference type="OrthoDB" id="3611744at2"/>
<dbReference type="AlphaFoldDB" id="C4XP28"/>
<dbReference type="EMBL" id="AP010904">
    <property type="protein sequence ID" value="BAH77529.1"/>
    <property type="molecule type" value="Genomic_DNA"/>
</dbReference>
<dbReference type="eggNOG" id="COG0224">
    <property type="taxonomic scope" value="Bacteria"/>
</dbReference>
<accession>C4XP28</accession>
<dbReference type="Proteomes" id="UP000009071">
    <property type="component" value="Chromosome"/>
</dbReference>
<proteinExistence type="predicted"/>
<dbReference type="KEGG" id="dma:DMR_40380"/>
<dbReference type="HOGENOM" id="CLU_079350_0_0_7"/>
<reference evidence="1 2" key="1">
    <citation type="journal article" date="2009" name="Genome Res.">
        <title>Whole genome sequence of Desulfovibrio magneticus strain RS-1 revealed common gene clusters in magnetotactic bacteria.</title>
        <authorList>
            <person name="Nakazawa H."/>
            <person name="Arakaki A."/>
            <person name="Narita-Yamada S."/>
            <person name="Yashiro I."/>
            <person name="Jinno K."/>
            <person name="Aoki N."/>
            <person name="Tsuruyama A."/>
            <person name="Okamura Y."/>
            <person name="Tanikawa S."/>
            <person name="Fujita N."/>
            <person name="Takeyama H."/>
            <person name="Matsunaga T."/>
        </authorList>
    </citation>
    <scope>NUCLEOTIDE SEQUENCE [LARGE SCALE GENOMIC DNA]</scope>
    <source>
        <strain evidence="2">ATCC 700980 / DSM 13731 / RS-1</strain>
    </source>
</reference>
<organism evidence="1 2">
    <name type="scientific">Solidesulfovibrio magneticus (strain ATCC 700980 / DSM 13731 / RS-1)</name>
    <name type="common">Desulfovibrio magneticus</name>
    <dbReference type="NCBI Taxonomy" id="573370"/>
    <lineage>
        <taxon>Bacteria</taxon>
        <taxon>Pseudomonadati</taxon>
        <taxon>Thermodesulfobacteriota</taxon>
        <taxon>Desulfovibrionia</taxon>
        <taxon>Desulfovibrionales</taxon>
        <taxon>Desulfovibrionaceae</taxon>
        <taxon>Solidesulfovibrio</taxon>
    </lineage>
</organism>
<evidence type="ECO:0000313" key="2">
    <source>
        <dbReference type="Proteomes" id="UP000009071"/>
    </source>
</evidence>